<keyword evidence="5" id="KW-1185">Reference proteome</keyword>
<dbReference type="PANTHER" id="PTHR30535">
    <property type="entry name" value="VITAMIN B12-BINDING PROTEIN"/>
    <property type="match status" value="1"/>
</dbReference>
<evidence type="ECO:0000259" key="3">
    <source>
        <dbReference type="PROSITE" id="PS50983"/>
    </source>
</evidence>
<evidence type="ECO:0000256" key="1">
    <source>
        <dbReference type="ARBA" id="ARBA00022729"/>
    </source>
</evidence>
<accession>A0A917YXL0</accession>
<dbReference type="EMBL" id="BMLS01000002">
    <property type="protein sequence ID" value="GGO69069.1"/>
    <property type="molecule type" value="Genomic_DNA"/>
</dbReference>
<reference evidence="4" key="1">
    <citation type="journal article" date="2014" name="Int. J. Syst. Evol. Microbiol.">
        <title>Complete genome sequence of Corynebacterium casei LMG S-19264T (=DSM 44701T), isolated from a smear-ripened cheese.</title>
        <authorList>
            <consortium name="US DOE Joint Genome Institute (JGI-PGF)"/>
            <person name="Walter F."/>
            <person name="Albersmeier A."/>
            <person name="Kalinowski J."/>
            <person name="Ruckert C."/>
        </authorList>
    </citation>
    <scope>NUCLEOTIDE SEQUENCE</scope>
    <source>
        <strain evidence="4">CGMCC 1.7086</strain>
    </source>
</reference>
<dbReference type="SUPFAM" id="SSF53807">
    <property type="entry name" value="Helical backbone' metal receptor"/>
    <property type="match status" value="1"/>
</dbReference>
<dbReference type="Pfam" id="PF01497">
    <property type="entry name" value="Peripla_BP_2"/>
    <property type="match status" value="1"/>
</dbReference>
<gene>
    <name evidence="4" type="primary">btuF</name>
    <name evidence="4" type="ORF">GCM10010982_19480</name>
</gene>
<evidence type="ECO:0000313" key="5">
    <source>
        <dbReference type="Proteomes" id="UP000606935"/>
    </source>
</evidence>
<dbReference type="InterPro" id="IPR050902">
    <property type="entry name" value="ABC_Transporter_SBP"/>
</dbReference>
<reference evidence="4" key="2">
    <citation type="submission" date="2020-09" db="EMBL/GenBank/DDBJ databases">
        <authorList>
            <person name="Sun Q."/>
            <person name="Zhou Y."/>
        </authorList>
    </citation>
    <scope>NUCLEOTIDE SEQUENCE</scope>
    <source>
        <strain evidence="4">CGMCC 1.7086</strain>
    </source>
</reference>
<dbReference type="RefSeq" id="WP_188693856.1">
    <property type="nucleotide sequence ID" value="NZ_BMLS01000002.1"/>
</dbReference>
<dbReference type="Proteomes" id="UP000606935">
    <property type="component" value="Unassembled WGS sequence"/>
</dbReference>
<evidence type="ECO:0000313" key="4">
    <source>
        <dbReference type="EMBL" id="GGO69069.1"/>
    </source>
</evidence>
<dbReference type="PROSITE" id="PS50983">
    <property type="entry name" value="FE_B12_PBP"/>
    <property type="match status" value="1"/>
</dbReference>
<dbReference type="NCBIfam" id="NF038402">
    <property type="entry name" value="TroA_like"/>
    <property type="match status" value="1"/>
</dbReference>
<dbReference type="InterPro" id="IPR054828">
    <property type="entry name" value="Vit_B12_bind_prot"/>
</dbReference>
<evidence type="ECO:0000256" key="2">
    <source>
        <dbReference type="SAM" id="SignalP"/>
    </source>
</evidence>
<dbReference type="CDD" id="cd01144">
    <property type="entry name" value="BtuF"/>
    <property type="match status" value="1"/>
</dbReference>
<sequence length="271" mass="30156">MKPFLFTLLSLLFSLPGVTAERIISIAPHTTELVYSLQAGEQLVAVSEFSDYPQAAKALPQVASYQGVNFEALMRLKPDLILAWQGGNKPQDIERLQSLGFEVFLSSPKRPEDIASELKALGKRLGKSDLAEQLADNYLQKLRALKTHYAQQPPVKVFYYLWPTPMMSIGPNAWASQMLSICNAQNIFADALSDYPEVAMEGVLARKPEQIVAAFTQPRAQLLAFWQPWKGVLAVSEQAIHSVNPDTLHRFSLRLPQGIDELCGKLHSPEP</sequence>
<keyword evidence="1 2" id="KW-0732">Signal</keyword>
<organism evidence="4 5">
    <name type="scientific">Bowmanella pacifica</name>
    <dbReference type="NCBI Taxonomy" id="502051"/>
    <lineage>
        <taxon>Bacteria</taxon>
        <taxon>Pseudomonadati</taxon>
        <taxon>Pseudomonadota</taxon>
        <taxon>Gammaproteobacteria</taxon>
        <taxon>Alteromonadales</taxon>
        <taxon>Alteromonadaceae</taxon>
        <taxon>Bowmanella</taxon>
    </lineage>
</organism>
<proteinExistence type="predicted"/>
<dbReference type="AlphaFoldDB" id="A0A917YXL0"/>
<feature type="signal peptide" evidence="2">
    <location>
        <begin position="1"/>
        <end position="20"/>
    </location>
</feature>
<dbReference type="InterPro" id="IPR002491">
    <property type="entry name" value="ABC_transptr_periplasmic_BD"/>
</dbReference>
<dbReference type="PANTHER" id="PTHR30535:SF34">
    <property type="entry name" value="MOLYBDATE-BINDING PROTEIN MOLA"/>
    <property type="match status" value="1"/>
</dbReference>
<feature type="domain" description="Fe/B12 periplasmic-binding" evidence="3">
    <location>
        <begin position="22"/>
        <end position="270"/>
    </location>
</feature>
<protein>
    <submittedName>
        <fullName evidence="4">Cobalamin-binding protein</fullName>
    </submittedName>
</protein>
<dbReference type="Gene3D" id="3.40.50.1980">
    <property type="entry name" value="Nitrogenase molybdenum iron protein domain"/>
    <property type="match status" value="2"/>
</dbReference>
<name>A0A917YXL0_9ALTE</name>
<comment type="caution">
    <text evidence="4">The sequence shown here is derived from an EMBL/GenBank/DDBJ whole genome shotgun (WGS) entry which is preliminary data.</text>
</comment>
<feature type="chain" id="PRO_5037231347" evidence="2">
    <location>
        <begin position="21"/>
        <end position="271"/>
    </location>
</feature>